<dbReference type="EMBL" id="SRLO01018875">
    <property type="protein sequence ID" value="TNN23332.1"/>
    <property type="molecule type" value="Genomic_DNA"/>
</dbReference>
<reference evidence="2 3" key="1">
    <citation type="submission" date="2019-03" db="EMBL/GenBank/DDBJ databases">
        <title>First draft genome of Liparis tanakae, snailfish: a comprehensive survey of snailfish specific genes.</title>
        <authorList>
            <person name="Kim W."/>
            <person name="Song I."/>
            <person name="Jeong J.-H."/>
            <person name="Kim D."/>
            <person name="Kim S."/>
            <person name="Ryu S."/>
            <person name="Song J.Y."/>
            <person name="Lee S.K."/>
        </authorList>
    </citation>
    <scope>NUCLEOTIDE SEQUENCE [LARGE SCALE GENOMIC DNA]</scope>
    <source>
        <tissue evidence="2">Muscle</tissue>
    </source>
</reference>
<evidence type="ECO:0000313" key="2">
    <source>
        <dbReference type="EMBL" id="TNN23332.1"/>
    </source>
</evidence>
<comment type="caution">
    <text evidence="2">The sequence shown here is derived from an EMBL/GenBank/DDBJ whole genome shotgun (WGS) entry which is preliminary data.</text>
</comment>
<dbReference type="Proteomes" id="UP000314294">
    <property type="component" value="Unassembled WGS sequence"/>
</dbReference>
<name>A0A4Z2E4S3_9TELE</name>
<dbReference type="AlphaFoldDB" id="A0A4Z2E4S3"/>
<keyword evidence="3" id="KW-1185">Reference proteome</keyword>
<sequence>MMVRCMKEESKGKAEEELAELFRMFDKGGHEADVAHGEHEFDSLGSSALPKETSTRGHRLTSAS</sequence>
<evidence type="ECO:0000256" key="1">
    <source>
        <dbReference type="SAM" id="MobiDB-lite"/>
    </source>
</evidence>
<protein>
    <submittedName>
        <fullName evidence="2">Troponin C, slow skeletal and cardiac muscles</fullName>
    </submittedName>
</protein>
<accession>A0A4Z2E4S3</accession>
<gene>
    <name evidence="2" type="primary">TNNC1_1</name>
    <name evidence="2" type="ORF">EYF80_066549</name>
</gene>
<feature type="region of interest" description="Disordered" evidence="1">
    <location>
        <begin position="41"/>
        <end position="64"/>
    </location>
</feature>
<organism evidence="2 3">
    <name type="scientific">Liparis tanakae</name>
    <name type="common">Tanaka's snailfish</name>
    <dbReference type="NCBI Taxonomy" id="230148"/>
    <lineage>
        <taxon>Eukaryota</taxon>
        <taxon>Metazoa</taxon>
        <taxon>Chordata</taxon>
        <taxon>Craniata</taxon>
        <taxon>Vertebrata</taxon>
        <taxon>Euteleostomi</taxon>
        <taxon>Actinopterygii</taxon>
        <taxon>Neopterygii</taxon>
        <taxon>Teleostei</taxon>
        <taxon>Neoteleostei</taxon>
        <taxon>Acanthomorphata</taxon>
        <taxon>Eupercaria</taxon>
        <taxon>Perciformes</taxon>
        <taxon>Cottioidei</taxon>
        <taxon>Cottales</taxon>
        <taxon>Liparidae</taxon>
        <taxon>Liparis</taxon>
    </lineage>
</organism>
<proteinExistence type="predicted"/>
<evidence type="ECO:0000313" key="3">
    <source>
        <dbReference type="Proteomes" id="UP000314294"/>
    </source>
</evidence>
<dbReference type="OrthoDB" id="10492940at2759"/>